<gene>
    <name evidence="6" type="ORF">L2672_09570</name>
</gene>
<dbReference type="RefSeq" id="WP_248995626.1">
    <property type="nucleotide sequence ID" value="NZ_JAKIKP010000006.1"/>
</dbReference>
<comment type="caution">
    <text evidence="6">The sequence shown here is derived from an EMBL/GenBank/DDBJ whole genome shotgun (WGS) entry which is preliminary data.</text>
</comment>
<dbReference type="GO" id="GO:0003677">
    <property type="term" value="F:DNA binding"/>
    <property type="evidence" value="ECO:0007669"/>
    <property type="project" value="UniProtKB-KW"/>
</dbReference>
<dbReference type="SUPFAM" id="SSF56349">
    <property type="entry name" value="DNA breaking-rejoining enzymes"/>
    <property type="match status" value="1"/>
</dbReference>
<dbReference type="InterPro" id="IPR010998">
    <property type="entry name" value="Integrase_recombinase_N"/>
</dbReference>
<reference evidence="6" key="1">
    <citation type="submission" date="2022-01" db="EMBL/GenBank/DDBJ databases">
        <title>Whole genome-based taxonomy of the Shewanellaceae.</title>
        <authorList>
            <person name="Martin-Rodriguez A.J."/>
        </authorList>
    </citation>
    <scope>NUCLEOTIDE SEQUENCE</scope>
    <source>
        <strain evidence="6">DSM 16422</strain>
    </source>
</reference>
<evidence type="ECO:0000256" key="1">
    <source>
        <dbReference type="ARBA" id="ARBA00008857"/>
    </source>
</evidence>
<dbReference type="InterPro" id="IPR050090">
    <property type="entry name" value="Tyrosine_recombinase_XerCD"/>
</dbReference>
<keyword evidence="4" id="KW-0233">DNA recombination</keyword>
<keyword evidence="2" id="KW-0229">DNA integration</keyword>
<dbReference type="Proteomes" id="UP001139333">
    <property type="component" value="Unassembled WGS sequence"/>
</dbReference>
<dbReference type="Pfam" id="PF12167">
    <property type="entry name" value="Arm-DNA-bind_2"/>
    <property type="match status" value="1"/>
</dbReference>
<keyword evidence="7" id="KW-1185">Reference proteome</keyword>
<dbReference type="GO" id="GO:0006310">
    <property type="term" value="P:DNA recombination"/>
    <property type="evidence" value="ECO:0007669"/>
    <property type="project" value="UniProtKB-KW"/>
</dbReference>
<dbReference type="AlphaFoldDB" id="A0A9X2CLT4"/>
<proteinExistence type="inferred from homology"/>
<dbReference type="InterPro" id="IPR011010">
    <property type="entry name" value="DNA_brk_join_enz"/>
</dbReference>
<accession>A0A9X2CLT4</accession>
<organism evidence="6 7">
    <name type="scientific">Shewanella gaetbuli</name>
    <dbReference type="NCBI Taxonomy" id="220752"/>
    <lineage>
        <taxon>Bacteria</taxon>
        <taxon>Pseudomonadati</taxon>
        <taxon>Pseudomonadota</taxon>
        <taxon>Gammaproteobacteria</taxon>
        <taxon>Alteromonadales</taxon>
        <taxon>Shewanellaceae</taxon>
        <taxon>Shewanella</taxon>
    </lineage>
</organism>
<dbReference type="InterPro" id="IPR022000">
    <property type="entry name" value="Min27-like_integrase_DNA_bind"/>
</dbReference>
<dbReference type="GO" id="GO:0015074">
    <property type="term" value="P:DNA integration"/>
    <property type="evidence" value="ECO:0007669"/>
    <property type="project" value="UniProtKB-KW"/>
</dbReference>
<evidence type="ECO:0000256" key="3">
    <source>
        <dbReference type="ARBA" id="ARBA00023125"/>
    </source>
</evidence>
<evidence type="ECO:0000313" key="6">
    <source>
        <dbReference type="EMBL" id="MCL1142940.1"/>
    </source>
</evidence>
<evidence type="ECO:0000256" key="4">
    <source>
        <dbReference type="ARBA" id="ARBA00023172"/>
    </source>
</evidence>
<dbReference type="Gene3D" id="1.10.443.10">
    <property type="entry name" value="Intergrase catalytic core"/>
    <property type="match status" value="1"/>
</dbReference>
<protein>
    <submittedName>
        <fullName evidence="6">Tyrosine-type recombinase/integrase</fullName>
    </submittedName>
</protein>
<dbReference type="Pfam" id="PF00589">
    <property type="entry name" value="Phage_integrase"/>
    <property type="match status" value="1"/>
</dbReference>
<dbReference type="InterPro" id="IPR013762">
    <property type="entry name" value="Integrase-like_cat_sf"/>
</dbReference>
<dbReference type="PROSITE" id="PS51898">
    <property type="entry name" value="TYR_RECOMBINASE"/>
    <property type="match status" value="1"/>
</dbReference>
<evidence type="ECO:0000259" key="5">
    <source>
        <dbReference type="PROSITE" id="PS51898"/>
    </source>
</evidence>
<evidence type="ECO:0000256" key="2">
    <source>
        <dbReference type="ARBA" id="ARBA00022908"/>
    </source>
</evidence>
<keyword evidence="3" id="KW-0238">DNA-binding</keyword>
<evidence type="ECO:0000313" key="7">
    <source>
        <dbReference type="Proteomes" id="UP001139333"/>
    </source>
</evidence>
<dbReference type="EMBL" id="JAKIKP010000006">
    <property type="protein sequence ID" value="MCL1142940.1"/>
    <property type="molecule type" value="Genomic_DNA"/>
</dbReference>
<dbReference type="PANTHER" id="PTHR30349">
    <property type="entry name" value="PHAGE INTEGRASE-RELATED"/>
    <property type="match status" value="1"/>
</dbReference>
<feature type="domain" description="Tyr recombinase" evidence="5">
    <location>
        <begin position="205"/>
        <end position="387"/>
    </location>
</feature>
<dbReference type="InterPro" id="IPR002104">
    <property type="entry name" value="Integrase_catalytic"/>
</dbReference>
<sequence length="393" mass="44648">MNKYDDIQLPKGITLHRGKLRIAFRPAGFKNQVKRVLDMAVTKSNIKVAEIKLNAIRHEIMLGTFDIGKHFPNDPLCRKQGYTVTQMLDGYLADLKNRGVKRSTLRQRGFAIDLLKRCAGQFDIRHAERADILELRKTIKNAKSLSRGRTNKTRSNAEVNKLIAMLKRSADIAVEHHLLESNPFITLRPLPTTKQTAKNTEASEEKVRVLTIEQATAIIAELPEGFARNIIQFCFWSGARHGEALALEKRDLDLPYVTIRRTLTLNSGMTQTPKTGAARRILLPRLAVEAIEAQLPLAKKDRIFETAGKHRSLSTNSMPRIAWARALKKLNIDFVTPYVTRHSFVSWMLMAGESEWKIAQHVGHKNTQMIQRTYGHFIPKSGQKWSLDDPSNF</sequence>
<dbReference type="Gene3D" id="1.10.150.130">
    <property type="match status" value="1"/>
</dbReference>
<comment type="similarity">
    <text evidence="1">Belongs to the 'phage' integrase family.</text>
</comment>
<dbReference type="CDD" id="cd00796">
    <property type="entry name" value="INT_Rci_Hp1_C"/>
    <property type="match status" value="1"/>
</dbReference>
<name>A0A9X2CLT4_9GAMM</name>
<dbReference type="PANTHER" id="PTHR30349:SF64">
    <property type="entry name" value="PROPHAGE INTEGRASE INTD-RELATED"/>
    <property type="match status" value="1"/>
</dbReference>